<dbReference type="CDD" id="cd11286">
    <property type="entry name" value="ADF_cofilin_like"/>
    <property type="match status" value="1"/>
</dbReference>
<dbReference type="PANTHER" id="PTHR11913">
    <property type="entry name" value="COFILIN-RELATED"/>
    <property type="match status" value="1"/>
</dbReference>
<gene>
    <name evidence="4" type="ORF">OKIOD_LOCUS12144</name>
</gene>
<dbReference type="InterPro" id="IPR017904">
    <property type="entry name" value="ADF/Cofilin"/>
</dbReference>
<dbReference type="Gene3D" id="3.40.20.10">
    <property type="entry name" value="Severin"/>
    <property type="match status" value="1"/>
</dbReference>
<dbReference type="Pfam" id="PF00241">
    <property type="entry name" value="Cofilin_ADF"/>
    <property type="match status" value="1"/>
</dbReference>
<organism evidence="4 5">
    <name type="scientific">Oikopleura dioica</name>
    <name type="common">Tunicate</name>
    <dbReference type="NCBI Taxonomy" id="34765"/>
    <lineage>
        <taxon>Eukaryota</taxon>
        <taxon>Metazoa</taxon>
        <taxon>Chordata</taxon>
        <taxon>Tunicata</taxon>
        <taxon>Appendicularia</taxon>
        <taxon>Copelata</taxon>
        <taxon>Oikopleuridae</taxon>
        <taxon>Oikopleura</taxon>
    </lineage>
</organism>
<proteinExistence type="inferred from homology"/>
<dbReference type="Proteomes" id="UP001158576">
    <property type="component" value="Chromosome 1"/>
</dbReference>
<dbReference type="SUPFAM" id="SSF55753">
    <property type="entry name" value="Actin depolymerizing proteins"/>
    <property type="match status" value="1"/>
</dbReference>
<keyword evidence="2" id="KW-0009">Actin-binding</keyword>
<accession>A0ABN7SY89</accession>
<dbReference type="EMBL" id="OU015566">
    <property type="protein sequence ID" value="CAG5107546.1"/>
    <property type="molecule type" value="Genomic_DNA"/>
</dbReference>
<keyword evidence="5" id="KW-1185">Reference proteome</keyword>
<dbReference type="PROSITE" id="PS51263">
    <property type="entry name" value="ADF_H"/>
    <property type="match status" value="1"/>
</dbReference>
<comment type="similarity">
    <text evidence="1">Belongs to the actin-binding proteins ADF family.</text>
</comment>
<evidence type="ECO:0000256" key="2">
    <source>
        <dbReference type="ARBA" id="ARBA00023203"/>
    </source>
</evidence>
<dbReference type="InterPro" id="IPR002108">
    <property type="entry name" value="ADF-H"/>
</dbReference>
<evidence type="ECO:0000256" key="1">
    <source>
        <dbReference type="ARBA" id="ARBA00006844"/>
    </source>
</evidence>
<sequence length="164" mass="17892">MASMSGVAANDSCVGMWEKLKAGKIKSCQFKVENKEIVPIEESVQEKGAPDAWKSFTQSLPESECRYAIYDVAIKLDMGPGVPAGERTKLTFIIWSPDSAPIRQKMVSASSKDALKKKFEGIQVEWQLTSPEDLDASDRISDLSTKSDIKTSGRGILSFEGIAA</sequence>
<dbReference type="SMART" id="SM00102">
    <property type="entry name" value="ADF"/>
    <property type="match status" value="1"/>
</dbReference>
<protein>
    <submittedName>
        <fullName evidence="4">Oidioi.mRNA.OKI2018_I69.chr1.g3379.t1.cds</fullName>
    </submittedName>
</protein>
<evidence type="ECO:0000313" key="4">
    <source>
        <dbReference type="EMBL" id="CAG5107546.1"/>
    </source>
</evidence>
<reference evidence="4 5" key="1">
    <citation type="submission" date="2021-04" db="EMBL/GenBank/DDBJ databases">
        <authorList>
            <person name="Bliznina A."/>
        </authorList>
    </citation>
    <scope>NUCLEOTIDE SEQUENCE [LARGE SCALE GENOMIC DNA]</scope>
</reference>
<evidence type="ECO:0000259" key="3">
    <source>
        <dbReference type="PROSITE" id="PS51263"/>
    </source>
</evidence>
<evidence type="ECO:0000313" key="5">
    <source>
        <dbReference type="Proteomes" id="UP001158576"/>
    </source>
</evidence>
<dbReference type="InterPro" id="IPR029006">
    <property type="entry name" value="ADF-H/Gelsolin-like_dom_sf"/>
</dbReference>
<name>A0ABN7SY89_OIKDI</name>
<feature type="domain" description="ADF-H" evidence="3">
    <location>
        <begin position="5"/>
        <end position="144"/>
    </location>
</feature>